<organism evidence="2 3">
    <name type="scientific">Pyrodictium occultum</name>
    <dbReference type="NCBI Taxonomy" id="2309"/>
    <lineage>
        <taxon>Archaea</taxon>
        <taxon>Thermoproteota</taxon>
        <taxon>Thermoprotei</taxon>
        <taxon>Desulfurococcales</taxon>
        <taxon>Pyrodictiaceae</taxon>
        <taxon>Pyrodictium</taxon>
    </lineage>
</organism>
<dbReference type="STRING" id="2309.CF15_06860"/>
<dbReference type="GO" id="GO:0008193">
    <property type="term" value="F:tRNA guanylyltransferase activity"/>
    <property type="evidence" value="ECO:0007669"/>
    <property type="project" value="InterPro"/>
</dbReference>
<protein>
    <recommendedName>
        <fullName evidence="1">tRNAHis guanylyltransferase catalytic domain-containing protein</fullName>
    </recommendedName>
</protein>
<dbReference type="Proteomes" id="UP000053352">
    <property type="component" value="Unassembled WGS sequence"/>
</dbReference>
<name>A0A0V8RWK2_PYROC</name>
<dbReference type="InterPro" id="IPR024956">
    <property type="entry name" value="tRNAHis_GuaTrfase_cat"/>
</dbReference>
<evidence type="ECO:0000259" key="1">
    <source>
        <dbReference type="Pfam" id="PF04446"/>
    </source>
</evidence>
<evidence type="ECO:0000313" key="2">
    <source>
        <dbReference type="EMBL" id="KSW12439.1"/>
    </source>
</evidence>
<proteinExistence type="predicted"/>
<sequence>MDRGLLERLLRLNPAALEEEYKAREIFQGERVEPPFALRLDGVGWGRRLQGFGWPRDERVHRALARAVAEALRLLGGCCALVVSDEASLVFTGEPPYSGRVEKLVSISSGVVSAGVSLSLGRPLFLDARVVKLYSGRDAARYLLHRARVGLNNYVSSIYHAASPRGAGRTPGLREMIGELRRRGRDPLEEPAWRLVGSCLVYAPSRRLVEPPGVVAERRRLLILDGGLEACLEALGAGEEL</sequence>
<dbReference type="Pfam" id="PF04446">
    <property type="entry name" value="Thg1"/>
    <property type="match status" value="1"/>
</dbReference>
<dbReference type="GO" id="GO:0006400">
    <property type="term" value="P:tRNA modification"/>
    <property type="evidence" value="ECO:0007669"/>
    <property type="project" value="InterPro"/>
</dbReference>
<gene>
    <name evidence="2" type="ORF">CF15_06860</name>
</gene>
<keyword evidence="3" id="KW-1185">Reference proteome</keyword>
<dbReference type="EMBL" id="LNTB01000001">
    <property type="protein sequence ID" value="KSW12439.1"/>
    <property type="molecule type" value="Genomic_DNA"/>
</dbReference>
<comment type="caution">
    <text evidence="2">The sequence shown here is derived from an EMBL/GenBank/DDBJ whole genome shotgun (WGS) entry which is preliminary data.</text>
</comment>
<feature type="domain" description="tRNAHis guanylyltransferase catalytic" evidence="1">
    <location>
        <begin position="35"/>
        <end position="120"/>
    </location>
</feature>
<reference evidence="2 3" key="1">
    <citation type="submission" date="2015-11" db="EMBL/GenBank/DDBJ databases">
        <title>Genome sequence of Pyrodictium occultum PL-19, a marine hyperthermophilic archaeon isolated from Volcano, Italy.</title>
        <authorList>
            <person name="Utturkar S."/>
            <person name="Huber H."/>
            <person name="Leptihn S."/>
            <person name="Brown S."/>
            <person name="Stetter K.O."/>
            <person name="Podar M."/>
        </authorList>
    </citation>
    <scope>NUCLEOTIDE SEQUENCE [LARGE SCALE GENOMIC DNA]</scope>
    <source>
        <strain evidence="2 3">PL-19</strain>
    </source>
</reference>
<dbReference type="InterPro" id="IPR038469">
    <property type="entry name" value="tRNAHis_GuaTrfase_Thg1_sf"/>
</dbReference>
<dbReference type="AlphaFoldDB" id="A0A0V8RWK2"/>
<dbReference type="Gene3D" id="3.30.70.3000">
    <property type="match status" value="1"/>
</dbReference>
<evidence type="ECO:0000313" key="3">
    <source>
        <dbReference type="Proteomes" id="UP000053352"/>
    </source>
</evidence>
<dbReference type="GO" id="GO:0000287">
    <property type="term" value="F:magnesium ion binding"/>
    <property type="evidence" value="ECO:0007669"/>
    <property type="project" value="InterPro"/>
</dbReference>
<accession>A0A0V8RWK2</accession>